<feature type="compositionally biased region" description="Basic and acidic residues" evidence="21">
    <location>
        <begin position="707"/>
        <end position="720"/>
    </location>
</feature>
<evidence type="ECO:0000256" key="13">
    <source>
        <dbReference type="ARBA" id="ARBA00022840"/>
    </source>
</evidence>
<dbReference type="InterPro" id="IPR001245">
    <property type="entry name" value="Ser-Thr/Tyr_kinase_cat_dom"/>
</dbReference>
<dbReference type="Gene3D" id="1.25.40.280">
    <property type="entry name" value="alix/aip1 like domains"/>
    <property type="match status" value="1"/>
</dbReference>
<feature type="compositionally biased region" description="Pro residues" evidence="21">
    <location>
        <begin position="532"/>
        <end position="541"/>
    </location>
</feature>
<evidence type="ECO:0000256" key="20">
    <source>
        <dbReference type="PROSITE-ProRule" id="PRU10141"/>
    </source>
</evidence>
<comment type="similarity">
    <text evidence="2">Belongs to the protein kinase superfamily. Ser/Thr protein kinase family.</text>
</comment>
<feature type="binding site" evidence="20">
    <location>
        <position position="1185"/>
    </location>
    <ligand>
        <name>ATP</name>
        <dbReference type="ChEBI" id="CHEBI:30616"/>
    </ligand>
</feature>
<dbReference type="Gene3D" id="1.10.510.10">
    <property type="entry name" value="Transferase(Phosphotransferase) domain 1"/>
    <property type="match status" value="1"/>
</dbReference>
<dbReference type="InterPro" id="IPR038499">
    <property type="entry name" value="BRO1_sf"/>
</dbReference>
<feature type="transmembrane region" description="Helical" evidence="22">
    <location>
        <begin position="1068"/>
        <end position="1088"/>
    </location>
</feature>
<comment type="catalytic activity">
    <reaction evidence="19">
        <text>L-seryl-[protein] + ATP = O-phospho-L-seryl-[protein] + ADP + H(+)</text>
        <dbReference type="Rhea" id="RHEA:17989"/>
        <dbReference type="Rhea" id="RHEA-COMP:9863"/>
        <dbReference type="Rhea" id="RHEA-COMP:11604"/>
        <dbReference type="ChEBI" id="CHEBI:15378"/>
        <dbReference type="ChEBI" id="CHEBI:29999"/>
        <dbReference type="ChEBI" id="CHEBI:30616"/>
        <dbReference type="ChEBI" id="CHEBI:83421"/>
        <dbReference type="ChEBI" id="CHEBI:456216"/>
        <dbReference type="EC" id="2.7.11.1"/>
    </reaction>
</comment>
<dbReference type="Pfam" id="PF07714">
    <property type="entry name" value="PK_Tyr_Ser-Thr"/>
    <property type="match status" value="1"/>
</dbReference>
<dbReference type="Pfam" id="PF00560">
    <property type="entry name" value="LRR_1"/>
    <property type="match status" value="4"/>
</dbReference>
<dbReference type="GO" id="GO:0004674">
    <property type="term" value="F:protein serine/threonine kinase activity"/>
    <property type="evidence" value="ECO:0007669"/>
    <property type="project" value="UniProtKB-KW"/>
</dbReference>
<comment type="catalytic activity">
    <reaction evidence="18">
        <text>L-threonyl-[protein] + ATP = O-phospho-L-threonyl-[protein] + ADP + H(+)</text>
        <dbReference type="Rhea" id="RHEA:46608"/>
        <dbReference type="Rhea" id="RHEA-COMP:11060"/>
        <dbReference type="Rhea" id="RHEA-COMP:11605"/>
        <dbReference type="ChEBI" id="CHEBI:15378"/>
        <dbReference type="ChEBI" id="CHEBI:30013"/>
        <dbReference type="ChEBI" id="CHEBI:30616"/>
        <dbReference type="ChEBI" id="CHEBI:61977"/>
        <dbReference type="ChEBI" id="CHEBI:456216"/>
        <dbReference type="EC" id="2.7.11.1"/>
    </reaction>
</comment>
<keyword evidence="17" id="KW-0325">Glycoprotein</keyword>
<keyword evidence="5" id="KW-0723">Serine/threonine-protein kinase</keyword>
<keyword evidence="6" id="KW-0433">Leucine-rich repeat</keyword>
<dbReference type="PROSITE" id="PS00107">
    <property type="entry name" value="PROTEIN_KINASE_ATP"/>
    <property type="match status" value="1"/>
</dbReference>
<evidence type="ECO:0000313" key="25">
    <source>
        <dbReference type="Proteomes" id="UP001415857"/>
    </source>
</evidence>
<evidence type="ECO:0000256" key="16">
    <source>
        <dbReference type="ARBA" id="ARBA00023170"/>
    </source>
</evidence>
<feature type="domain" description="Protein kinase" evidence="23">
    <location>
        <begin position="1157"/>
        <end position="1443"/>
    </location>
</feature>
<keyword evidence="13 20" id="KW-0067">ATP-binding</keyword>
<dbReference type="SMART" id="SM00220">
    <property type="entry name" value="S_TKc"/>
    <property type="match status" value="1"/>
</dbReference>
<dbReference type="Pfam" id="PF10536">
    <property type="entry name" value="PMD"/>
    <property type="match status" value="1"/>
</dbReference>
<dbReference type="PROSITE" id="PS00108">
    <property type="entry name" value="PROTEIN_KINASE_ST"/>
    <property type="match status" value="1"/>
</dbReference>
<dbReference type="FunFam" id="1.10.510.10:FF:000016">
    <property type="entry name" value="Somatic embryogenesis receptor-like kinase 1"/>
    <property type="match status" value="1"/>
</dbReference>
<dbReference type="FunFam" id="3.30.200.20:FF:000015">
    <property type="entry name" value="Somatic embryogenesis receptor kinase 1"/>
    <property type="match status" value="1"/>
</dbReference>
<dbReference type="SUPFAM" id="SSF56112">
    <property type="entry name" value="Protein kinase-like (PK-like)"/>
    <property type="match status" value="1"/>
</dbReference>
<evidence type="ECO:0000256" key="21">
    <source>
        <dbReference type="SAM" id="MobiDB-lite"/>
    </source>
</evidence>
<dbReference type="EC" id="2.7.11.1" evidence="4"/>
<keyword evidence="9" id="KW-0732">Signal</keyword>
<keyword evidence="11 20" id="KW-0547">Nucleotide-binding</keyword>
<keyword evidence="10" id="KW-0677">Repeat</keyword>
<proteinExistence type="inferred from homology"/>
<name>A0AAP0S5I1_LIQFO</name>
<evidence type="ECO:0000256" key="2">
    <source>
        <dbReference type="ARBA" id="ARBA00008684"/>
    </source>
</evidence>
<dbReference type="SUPFAM" id="SSF52058">
    <property type="entry name" value="L domain-like"/>
    <property type="match status" value="1"/>
</dbReference>
<dbReference type="PROSITE" id="PS51450">
    <property type="entry name" value="LRR"/>
    <property type="match status" value="1"/>
</dbReference>
<feature type="region of interest" description="Disordered" evidence="21">
    <location>
        <begin position="526"/>
        <end position="621"/>
    </location>
</feature>
<keyword evidence="16" id="KW-0675">Receptor</keyword>
<dbReference type="PANTHER" id="PTHR48006">
    <property type="entry name" value="LEUCINE-RICH REPEAT-CONTAINING PROTEIN DDB_G0281931-RELATED"/>
    <property type="match status" value="1"/>
</dbReference>
<feature type="region of interest" description="Disordered" evidence="21">
    <location>
        <begin position="673"/>
        <end position="720"/>
    </location>
</feature>
<dbReference type="InterPro" id="IPR000719">
    <property type="entry name" value="Prot_kinase_dom"/>
</dbReference>
<evidence type="ECO:0000256" key="8">
    <source>
        <dbReference type="ARBA" id="ARBA00022692"/>
    </source>
</evidence>
<sequence>MDMYAGLPGPIDGSVLYRQDKHRSDRIWSSQDQSVLTYTLTTRRSDSGLWGRAVDPRVMRHLHAAGFYGLSRIGFIRLDPALITALVERWRQETHTFHLPIGEVTITLQDVAVLWGLPIDGLPVISMDSYRSMPEWQELCQNLLGRTPLDTDISGGSLRIGWITEYFTELPDDPPTDLVVQFARACMLHLIGGIILPDKTQNKVQLMFLPFLEHLDQIHTYSWGSACLARLYRDLCRASSAEARDIGGASVLLQLWAWERLPRLAPHLPAGVVADGFEPIMINPQESLPPGPHGCRWGVEHSLKNTPNHMVVAFRDQLDQLRAYEFIWQPYSDDLIGRLPEYCRQGMELWRTRSPLICFDVVEWHFPDRVLRQFGFRQSIPEHCHTDERLHKLDRRGKPERRWAEFHAPYLQRWAARAAHVIGGELTEERMSHDDPYMVWYRRHSRMLIGNPRNRIAPEDGYHGSGSSMVLMTRYATAIHDIAYQYLYMPTEDLLDAVHRDMQRIRHLSLQTLQTIDEVDRLAPIDISVGASPPPCDPPSTSPHSAPSSSCARPTSGGPSTSVPPPVPRWPLDASIPFPGPSSSYAPSPHGLHTFRPPRGPPAADTPAPDPASSFAPSPHFGPSISRPVMFMDDYQTPPHAVMPSSLSSVTPGPPSHFPSFGPPIDATPADIAHHTPPHQPMMSQDISVDEHAVRRGSRRRGRGRARVGDRGRGRAMDHGVHLHPGVDQHEIHDHPELDQQDVDGRPRRVRRRPPCVFQIRSKLSPILGDAKAPLDVIAFTAISFGLIYVGSCNEEETAMSNSWYEVLSVLHLMAMLSLSQANTLLLPKKTVDSYQSKVSEESRRASVDIFLKAAGYLDFAVQLVLPQFPPELRLPDGSLMEINKVYPLDAVFDNPEDVPEDVIEKLFVTIVDMKYGQICGVLVNGVYSSFAVMKEISSFLIDLQSANLSGQLVVQLGQLANLQYLELYDNRISGRIPDELGNLTNLVSLDLYSNDLSGPIPDTLGKLSKLRFLRLSNNYLTGQIPMSLTATSSLQILNLSNNRLTGSIPVNGSFSLFNFSRFISRNFLFHGNFCIMSLYLCIVIPLGNSATGTIAGGVGVGAALLFAAPFVAFFWWQRGKLKDNSFDVTVEEDPEVHLGQLKRFSLHELQVATNYFSSKNILGRGRFGKVYKGRLADGSLVAVKRLKEEHTQAGELQFRTEVEMISRAVHRNLLRLRGFCTTPSERLLVYFFMFNGSVASWIRGRPKSQPPLDWPKRKRIALGAAKGLAYLHDHCNPKIIHRDVKASNILLDEEFEAVVGDFGLVKLMDYKDTHVTTAVRGSIGHIAPEYLSTGKSSEKTDVFGYGVMVLELITGQRAFDLARLANDDGVMLLDWVKGLLKDRLEILVDADLQGNYVDNEVKHLIQVALLSRQDSPNKRPKMSEVVRMLEGDGLAERWDEWQKQEMLCRDVNHTHHRYTDWIVESTFNPPPDELSGPR</sequence>
<dbReference type="InterPro" id="IPR019557">
    <property type="entry name" value="AminoTfrase-like_pln_mobile"/>
</dbReference>
<evidence type="ECO:0000256" key="19">
    <source>
        <dbReference type="ARBA" id="ARBA00048679"/>
    </source>
</evidence>
<evidence type="ECO:0000259" key="23">
    <source>
        <dbReference type="PROSITE" id="PS50011"/>
    </source>
</evidence>
<evidence type="ECO:0000256" key="15">
    <source>
        <dbReference type="ARBA" id="ARBA00023136"/>
    </source>
</evidence>
<comment type="caution">
    <text evidence="24">The sequence shown here is derived from an EMBL/GenBank/DDBJ whole genome shotgun (WGS) entry which is preliminary data.</text>
</comment>
<evidence type="ECO:0000256" key="7">
    <source>
        <dbReference type="ARBA" id="ARBA00022679"/>
    </source>
</evidence>
<dbReference type="EMBL" id="JBBPBK010000004">
    <property type="protein sequence ID" value="KAK9287537.1"/>
    <property type="molecule type" value="Genomic_DNA"/>
</dbReference>
<keyword evidence="12" id="KW-0418">Kinase</keyword>
<dbReference type="InterPro" id="IPR017441">
    <property type="entry name" value="Protein_kinase_ATP_BS"/>
</dbReference>
<dbReference type="GO" id="GO:0005524">
    <property type="term" value="F:ATP binding"/>
    <property type="evidence" value="ECO:0007669"/>
    <property type="project" value="UniProtKB-UniRule"/>
</dbReference>
<dbReference type="InterPro" id="IPR051824">
    <property type="entry name" value="LRR_Rcpt-Like_S/T_Kinase"/>
</dbReference>
<evidence type="ECO:0000256" key="14">
    <source>
        <dbReference type="ARBA" id="ARBA00022989"/>
    </source>
</evidence>
<evidence type="ECO:0000256" key="17">
    <source>
        <dbReference type="ARBA" id="ARBA00023180"/>
    </source>
</evidence>
<organism evidence="24 25">
    <name type="scientific">Liquidambar formosana</name>
    <name type="common">Formosan gum</name>
    <dbReference type="NCBI Taxonomy" id="63359"/>
    <lineage>
        <taxon>Eukaryota</taxon>
        <taxon>Viridiplantae</taxon>
        <taxon>Streptophyta</taxon>
        <taxon>Embryophyta</taxon>
        <taxon>Tracheophyta</taxon>
        <taxon>Spermatophyta</taxon>
        <taxon>Magnoliopsida</taxon>
        <taxon>eudicotyledons</taxon>
        <taxon>Gunneridae</taxon>
        <taxon>Pentapetalae</taxon>
        <taxon>Saxifragales</taxon>
        <taxon>Altingiaceae</taxon>
        <taxon>Liquidambar</taxon>
    </lineage>
</organism>
<protein>
    <recommendedName>
        <fullName evidence="4">non-specific serine/threonine protein kinase</fullName>
        <ecNumber evidence="4">2.7.11.1</ecNumber>
    </recommendedName>
</protein>
<reference evidence="24 25" key="1">
    <citation type="journal article" date="2024" name="Plant J.">
        <title>Genome sequences and population genomics reveal climatic adaptation and genomic divergence between two closely related sweetgum species.</title>
        <authorList>
            <person name="Xu W.Q."/>
            <person name="Ren C.Q."/>
            <person name="Zhang X.Y."/>
            <person name="Comes H.P."/>
            <person name="Liu X.H."/>
            <person name="Li Y.G."/>
            <person name="Kettle C.J."/>
            <person name="Jalonen R."/>
            <person name="Gaisberger H."/>
            <person name="Ma Y.Z."/>
            <person name="Qiu Y.X."/>
        </authorList>
    </citation>
    <scope>NUCLEOTIDE SEQUENCE [LARGE SCALE GENOMIC DNA]</scope>
    <source>
        <strain evidence="24">Hangzhou</strain>
    </source>
</reference>
<evidence type="ECO:0000313" key="24">
    <source>
        <dbReference type="EMBL" id="KAK9287537.1"/>
    </source>
</evidence>
<keyword evidence="25" id="KW-1185">Reference proteome</keyword>
<evidence type="ECO:0000256" key="4">
    <source>
        <dbReference type="ARBA" id="ARBA00012513"/>
    </source>
</evidence>
<evidence type="ECO:0000256" key="3">
    <source>
        <dbReference type="ARBA" id="ARBA00009592"/>
    </source>
</evidence>
<dbReference type="Gene3D" id="3.30.200.20">
    <property type="entry name" value="Phosphorylase Kinase, domain 1"/>
    <property type="match status" value="1"/>
</dbReference>
<accession>A0AAP0S5I1</accession>
<dbReference type="PANTHER" id="PTHR48006:SF102">
    <property type="entry name" value="LEUCINE-RICH REPEAT-CONTAINING PROTEIN DDB_G0281931-RELATED"/>
    <property type="match status" value="1"/>
</dbReference>
<keyword evidence="7" id="KW-0808">Transferase</keyword>
<dbReference type="InterPro" id="IPR008271">
    <property type="entry name" value="Ser/Thr_kinase_AS"/>
</dbReference>
<dbReference type="PROSITE" id="PS50011">
    <property type="entry name" value="PROTEIN_KINASE_DOM"/>
    <property type="match status" value="1"/>
</dbReference>
<evidence type="ECO:0000256" key="11">
    <source>
        <dbReference type="ARBA" id="ARBA00022741"/>
    </source>
</evidence>
<dbReference type="InterPro" id="IPR011009">
    <property type="entry name" value="Kinase-like_dom_sf"/>
</dbReference>
<dbReference type="GO" id="GO:0016020">
    <property type="term" value="C:membrane"/>
    <property type="evidence" value="ECO:0007669"/>
    <property type="project" value="UniProtKB-SubCell"/>
</dbReference>
<evidence type="ECO:0000256" key="6">
    <source>
        <dbReference type="ARBA" id="ARBA00022614"/>
    </source>
</evidence>
<evidence type="ECO:0000256" key="10">
    <source>
        <dbReference type="ARBA" id="ARBA00022737"/>
    </source>
</evidence>
<gene>
    <name evidence="24" type="ORF">L1049_015958</name>
</gene>
<comment type="similarity">
    <text evidence="3">Belongs to the RLP family.</text>
</comment>
<keyword evidence="15 22" id="KW-0472">Membrane</keyword>
<dbReference type="Proteomes" id="UP001415857">
    <property type="component" value="Unassembled WGS sequence"/>
</dbReference>
<evidence type="ECO:0000256" key="9">
    <source>
        <dbReference type="ARBA" id="ARBA00022729"/>
    </source>
</evidence>
<keyword evidence="8 22" id="KW-0812">Transmembrane</keyword>
<dbReference type="InterPro" id="IPR032675">
    <property type="entry name" value="LRR_dom_sf"/>
</dbReference>
<evidence type="ECO:0000256" key="12">
    <source>
        <dbReference type="ARBA" id="ARBA00022777"/>
    </source>
</evidence>
<feature type="compositionally biased region" description="Low complexity" evidence="21">
    <location>
        <begin position="602"/>
        <end position="621"/>
    </location>
</feature>
<feature type="compositionally biased region" description="Basic residues" evidence="21">
    <location>
        <begin position="695"/>
        <end position="706"/>
    </location>
</feature>
<feature type="transmembrane region" description="Helical" evidence="22">
    <location>
        <begin position="1094"/>
        <end position="1117"/>
    </location>
</feature>
<feature type="compositionally biased region" description="Low complexity" evidence="21">
    <location>
        <begin position="542"/>
        <end position="561"/>
    </location>
</feature>
<keyword evidence="14 22" id="KW-1133">Transmembrane helix</keyword>
<evidence type="ECO:0000256" key="18">
    <source>
        <dbReference type="ARBA" id="ARBA00047899"/>
    </source>
</evidence>
<dbReference type="Gene3D" id="3.80.10.10">
    <property type="entry name" value="Ribonuclease Inhibitor"/>
    <property type="match status" value="1"/>
</dbReference>
<dbReference type="FunFam" id="3.80.10.10:FF:000111">
    <property type="entry name" value="LRR receptor-like serine/threonine-protein kinase ERECTA"/>
    <property type="match status" value="1"/>
</dbReference>
<evidence type="ECO:0000256" key="22">
    <source>
        <dbReference type="SAM" id="Phobius"/>
    </source>
</evidence>
<evidence type="ECO:0000256" key="1">
    <source>
        <dbReference type="ARBA" id="ARBA00004479"/>
    </source>
</evidence>
<dbReference type="InterPro" id="IPR001611">
    <property type="entry name" value="Leu-rich_rpt"/>
</dbReference>
<evidence type="ECO:0000256" key="5">
    <source>
        <dbReference type="ARBA" id="ARBA00022527"/>
    </source>
</evidence>
<comment type="subcellular location">
    <subcellularLocation>
        <location evidence="1">Membrane</location>
        <topology evidence="1">Single-pass type I membrane protein</topology>
    </subcellularLocation>
</comment>